<accession>A0A0V1KYI3</accession>
<gene>
    <name evidence="1" type="ORF">T02_11892</name>
</gene>
<evidence type="ECO:0000313" key="1">
    <source>
        <dbReference type="EMBL" id="KRZ52371.1"/>
    </source>
</evidence>
<keyword evidence="2" id="KW-1185">Reference proteome</keyword>
<proteinExistence type="predicted"/>
<dbReference type="AlphaFoldDB" id="A0A0V1KYI3"/>
<name>A0A0V1KYI3_9BILA</name>
<reference evidence="1 2" key="1">
    <citation type="submission" date="2015-05" db="EMBL/GenBank/DDBJ databases">
        <title>Evolution of Trichinella species and genotypes.</title>
        <authorList>
            <person name="Korhonen P.K."/>
            <person name="Edoardo P."/>
            <person name="Giuseppe L.R."/>
            <person name="Gasser R.B."/>
        </authorList>
    </citation>
    <scope>NUCLEOTIDE SEQUENCE [LARGE SCALE GENOMIC DNA]</scope>
    <source>
        <strain evidence="1">ISS10</strain>
    </source>
</reference>
<organism evidence="1 2">
    <name type="scientific">Trichinella nativa</name>
    <dbReference type="NCBI Taxonomy" id="6335"/>
    <lineage>
        <taxon>Eukaryota</taxon>
        <taxon>Metazoa</taxon>
        <taxon>Ecdysozoa</taxon>
        <taxon>Nematoda</taxon>
        <taxon>Enoplea</taxon>
        <taxon>Dorylaimia</taxon>
        <taxon>Trichinellida</taxon>
        <taxon>Trichinellidae</taxon>
        <taxon>Trichinella</taxon>
    </lineage>
</organism>
<dbReference type="Proteomes" id="UP000054721">
    <property type="component" value="Unassembled WGS sequence"/>
</dbReference>
<protein>
    <submittedName>
        <fullName evidence="1">Uncharacterized protein</fullName>
    </submittedName>
</protein>
<evidence type="ECO:0000313" key="2">
    <source>
        <dbReference type="Proteomes" id="UP000054721"/>
    </source>
</evidence>
<dbReference type="EMBL" id="JYDW01000195">
    <property type="protein sequence ID" value="KRZ52371.1"/>
    <property type="molecule type" value="Genomic_DNA"/>
</dbReference>
<sequence>MALYSVNFNSRTGLYHYFYVLIVERFENTSHFEHHQRRFVGSFKQLCLLFKVNKQSSLCKFELIWSDLMSNFESRKLRNDYQITIYIRVEEKDDMNTIFDH</sequence>
<comment type="caution">
    <text evidence="1">The sequence shown here is derived from an EMBL/GenBank/DDBJ whole genome shotgun (WGS) entry which is preliminary data.</text>
</comment>